<evidence type="ECO:0000256" key="2">
    <source>
        <dbReference type="SAM" id="Phobius"/>
    </source>
</evidence>
<organism evidence="3">
    <name type="scientific">Schaalia odontolytica</name>
    <dbReference type="NCBI Taxonomy" id="1660"/>
    <lineage>
        <taxon>Bacteria</taxon>
        <taxon>Bacillati</taxon>
        <taxon>Actinomycetota</taxon>
        <taxon>Actinomycetes</taxon>
        <taxon>Actinomycetales</taxon>
        <taxon>Actinomycetaceae</taxon>
        <taxon>Schaalia</taxon>
    </lineage>
</organism>
<feature type="region of interest" description="Disordered" evidence="1">
    <location>
        <begin position="265"/>
        <end position="382"/>
    </location>
</feature>
<evidence type="ECO:0000313" key="3">
    <source>
        <dbReference type="EMBL" id="VYT01087.1"/>
    </source>
</evidence>
<dbReference type="EMBL" id="CACRSM010000002">
    <property type="protein sequence ID" value="VYT01087.1"/>
    <property type="molecule type" value="Genomic_DNA"/>
</dbReference>
<evidence type="ECO:0000256" key="1">
    <source>
        <dbReference type="SAM" id="MobiDB-lite"/>
    </source>
</evidence>
<feature type="compositionally biased region" description="Basic and acidic residues" evidence="1">
    <location>
        <begin position="358"/>
        <end position="372"/>
    </location>
</feature>
<keyword evidence="2" id="KW-0472">Membrane</keyword>
<feature type="transmembrane region" description="Helical" evidence="2">
    <location>
        <begin position="7"/>
        <end position="31"/>
    </location>
</feature>
<feature type="compositionally biased region" description="Low complexity" evidence="1">
    <location>
        <begin position="113"/>
        <end position="154"/>
    </location>
</feature>
<keyword evidence="2" id="KW-0812">Transmembrane</keyword>
<feature type="transmembrane region" description="Helical" evidence="2">
    <location>
        <begin position="207"/>
        <end position="232"/>
    </location>
</feature>
<gene>
    <name evidence="3" type="ORF">AOLFYP35_01198</name>
</gene>
<protein>
    <submittedName>
        <fullName evidence="3">Uncharacterized protein</fullName>
    </submittedName>
</protein>
<reference evidence="3" key="1">
    <citation type="submission" date="2019-11" db="EMBL/GenBank/DDBJ databases">
        <authorList>
            <person name="Feng L."/>
        </authorList>
    </citation>
    <scope>NUCLEOTIDE SEQUENCE</scope>
    <source>
        <strain evidence="3">AodontolyticusLFYP35</strain>
    </source>
</reference>
<proteinExistence type="predicted"/>
<accession>A0A6N2T6J2</accession>
<feature type="region of interest" description="Disordered" evidence="1">
    <location>
        <begin position="111"/>
        <end position="154"/>
    </location>
</feature>
<feature type="region of interest" description="Disordered" evidence="1">
    <location>
        <begin position="405"/>
        <end position="456"/>
    </location>
</feature>
<dbReference type="AlphaFoldDB" id="A0A6N2T6J2"/>
<feature type="compositionally biased region" description="Basic and acidic residues" evidence="1">
    <location>
        <begin position="319"/>
        <end position="329"/>
    </location>
</feature>
<feature type="compositionally biased region" description="Acidic residues" evidence="1">
    <location>
        <begin position="281"/>
        <end position="290"/>
    </location>
</feature>
<sequence length="456" mass="48136">MDQLRRFSGAAAACAVAVIAAIVAVLALTVWKPTQQISATVTPQQPVVITREGLFQLEGGEVTVTAASASGKQVTMALGTAADVRAWVSDLSYAEITGISANRENLLTQGHDSAASATTSPSPSPSPSSEAPQNPDQNAQPSPSPSATPTLSAAGGDMWLDEATAPSTATMTLRDVAAGRSLVITSDGTTPSDLTVTMTWQTPHANVLAITAGVITFMCLLIAAALVGLVLWRERRAASEEEAREQDEAEEGASQQVDPAFFEAVENSDSSEEKAGASEIGNEDLEEYSDSIDSGEAPLDLTAQDSSTEVAEFDEEKPEGDLPEEHTLEESFEVNEASATDQDESSDSQLRRGRHGIAYHDGEVDPPARESTDTGIIDLSGIRPGAVLPSRRALRQAREKGEGRLVIGGQEFDTGLIPQVEKEEEVSTSDGSEEKRSWGSIMGSWISPKQRGQKGQ</sequence>
<keyword evidence="2" id="KW-1133">Transmembrane helix</keyword>
<name>A0A6N2T6J2_9ACTO</name>